<feature type="non-terminal residue" evidence="1">
    <location>
        <position position="68"/>
    </location>
</feature>
<sequence>MVAKTVTLVCRNSLDHPILYILTNMPIKLTTSVEQFKRRLWRSNQSLSHLLVLANDWMENLCVNLHLQ</sequence>
<dbReference type="Proteomes" id="UP000541444">
    <property type="component" value="Unassembled WGS sequence"/>
</dbReference>
<organism evidence="1 2">
    <name type="scientific">Kingdonia uniflora</name>
    <dbReference type="NCBI Taxonomy" id="39325"/>
    <lineage>
        <taxon>Eukaryota</taxon>
        <taxon>Viridiplantae</taxon>
        <taxon>Streptophyta</taxon>
        <taxon>Embryophyta</taxon>
        <taxon>Tracheophyta</taxon>
        <taxon>Spermatophyta</taxon>
        <taxon>Magnoliopsida</taxon>
        <taxon>Ranunculales</taxon>
        <taxon>Circaeasteraceae</taxon>
        <taxon>Kingdonia</taxon>
    </lineage>
</organism>
<evidence type="ECO:0000313" key="1">
    <source>
        <dbReference type="EMBL" id="KAF6170930.1"/>
    </source>
</evidence>
<comment type="caution">
    <text evidence="1">The sequence shown here is derived from an EMBL/GenBank/DDBJ whole genome shotgun (WGS) entry which is preliminary data.</text>
</comment>
<proteinExistence type="predicted"/>
<gene>
    <name evidence="1" type="ORF">GIB67_014747</name>
</gene>
<keyword evidence="2" id="KW-1185">Reference proteome</keyword>
<dbReference type="AlphaFoldDB" id="A0A7J7NV53"/>
<reference evidence="1 2" key="1">
    <citation type="journal article" date="2020" name="IScience">
        <title>Genome Sequencing of the Endangered Kingdonia uniflora (Circaeasteraceae, Ranunculales) Reveals Potential Mechanisms of Evolutionary Specialization.</title>
        <authorList>
            <person name="Sun Y."/>
            <person name="Deng T."/>
            <person name="Zhang A."/>
            <person name="Moore M.J."/>
            <person name="Landis J.B."/>
            <person name="Lin N."/>
            <person name="Zhang H."/>
            <person name="Zhang X."/>
            <person name="Huang J."/>
            <person name="Zhang X."/>
            <person name="Sun H."/>
            <person name="Wang H."/>
        </authorList>
    </citation>
    <scope>NUCLEOTIDE SEQUENCE [LARGE SCALE GENOMIC DNA]</scope>
    <source>
        <strain evidence="1">TB1705</strain>
        <tissue evidence="1">Leaf</tissue>
    </source>
</reference>
<evidence type="ECO:0000313" key="2">
    <source>
        <dbReference type="Proteomes" id="UP000541444"/>
    </source>
</evidence>
<accession>A0A7J7NV53</accession>
<name>A0A7J7NV53_9MAGN</name>
<dbReference type="EMBL" id="JACGCM010000554">
    <property type="protein sequence ID" value="KAF6170930.1"/>
    <property type="molecule type" value="Genomic_DNA"/>
</dbReference>
<protein>
    <submittedName>
        <fullName evidence="1">Uncharacterized protein</fullName>
    </submittedName>
</protein>